<dbReference type="Proteomes" id="UP001497457">
    <property type="component" value="Chromosome 8b"/>
</dbReference>
<organism evidence="2 3">
    <name type="scientific">Urochloa decumbens</name>
    <dbReference type="NCBI Taxonomy" id="240449"/>
    <lineage>
        <taxon>Eukaryota</taxon>
        <taxon>Viridiplantae</taxon>
        <taxon>Streptophyta</taxon>
        <taxon>Embryophyta</taxon>
        <taxon>Tracheophyta</taxon>
        <taxon>Spermatophyta</taxon>
        <taxon>Magnoliopsida</taxon>
        <taxon>Liliopsida</taxon>
        <taxon>Poales</taxon>
        <taxon>Poaceae</taxon>
        <taxon>PACMAD clade</taxon>
        <taxon>Panicoideae</taxon>
        <taxon>Panicodae</taxon>
        <taxon>Paniceae</taxon>
        <taxon>Melinidinae</taxon>
        <taxon>Urochloa</taxon>
    </lineage>
</organism>
<sequence>MFQRHQEVVKTQATVQRKRMFSGLLCLMVKLGVVTAGVMMKGNQIQPIGGVAGGRRTRNKAIHAKWKDGQMTPPSILWIVVVLHRSAGVTPIIRKATMTNVVRIISGLHVGVPMRRSLKIGVVGGGIQAKMVMFPVIKVSLSLLHMGRMETILKRRLNGMIIFLVHGNLVILWAVDEEICLIIPLKLHRNHLVLMDMVEGSQTMILLIFQVVGSLHLVQMR</sequence>
<protein>
    <submittedName>
        <fullName evidence="2">Uncharacterized protein</fullName>
    </submittedName>
</protein>
<evidence type="ECO:0000313" key="2">
    <source>
        <dbReference type="EMBL" id="CAL5091141.1"/>
    </source>
</evidence>
<name>A0ABC9GBZ0_9POAL</name>
<keyword evidence="3" id="KW-1185">Reference proteome</keyword>
<keyword evidence="1" id="KW-0472">Membrane</keyword>
<feature type="transmembrane region" description="Helical" evidence="1">
    <location>
        <begin position="21"/>
        <end position="40"/>
    </location>
</feature>
<reference evidence="2" key="1">
    <citation type="submission" date="2024-10" db="EMBL/GenBank/DDBJ databases">
        <authorList>
            <person name="Ryan C."/>
        </authorList>
    </citation>
    <scope>NUCLEOTIDE SEQUENCE [LARGE SCALE GENOMIC DNA]</scope>
</reference>
<feature type="transmembrane region" description="Helical" evidence="1">
    <location>
        <begin position="157"/>
        <end position="175"/>
    </location>
</feature>
<accession>A0ABC9GBZ0</accession>
<dbReference type="AlphaFoldDB" id="A0ABC9GBZ0"/>
<keyword evidence="1" id="KW-1133">Transmembrane helix</keyword>
<keyword evidence="1" id="KW-0812">Transmembrane</keyword>
<dbReference type="EMBL" id="OZ075118">
    <property type="protein sequence ID" value="CAL5091141.1"/>
    <property type="molecule type" value="Genomic_DNA"/>
</dbReference>
<proteinExistence type="predicted"/>
<feature type="transmembrane region" description="Helical" evidence="1">
    <location>
        <begin position="200"/>
        <end position="218"/>
    </location>
</feature>
<evidence type="ECO:0000256" key="1">
    <source>
        <dbReference type="SAM" id="Phobius"/>
    </source>
</evidence>
<evidence type="ECO:0000313" key="3">
    <source>
        <dbReference type="Proteomes" id="UP001497457"/>
    </source>
</evidence>
<gene>
    <name evidence="2" type="ORF">URODEC1_LOCUS114205</name>
</gene>